<dbReference type="PANTHER" id="PTHR42862">
    <property type="entry name" value="DELTA-1-PYRROLINE-5-CARBOXYLATE DEHYDROGENASE 1, ISOFORM A-RELATED"/>
    <property type="match status" value="1"/>
</dbReference>
<dbReference type="Gene3D" id="3.40.309.10">
    <property type="entry name" value="Aldehyde Dehydrogenase, Chain A, domain 2"/>
    <property type="match status" value="1"/>
</dbReference>
<dbReference type="InterPro" id="IPR015590">
    <property type="entry name" value="Aldehyde_DH_dom"/>
</dbReference>
<keyword evidence="1 4" id="KW-0560">Oxidoreductase</keyword>
<dbReference type="PANTHER" id="PTHR42862:SF1">
    <property type="entry name" value="DELTA-1-PYRROLINE-5-CARBOXYLATE DEHYDROGENASE 2, ISOFORM A-RELATED"/>
    <property type="match status" value="1"/>
</dbReference>
<evidence type="ECO:0000259" key="3">
    <source>
        <dbReference type="Pfam" id="PF00171"/>
    </source>
</evidence>
<dbReference type="AlphaFoldDB" id="T1DAT6"/>
<reference evidence="4" key="2">
    <citation type="journal article" date="2014" name="ISME J.">
        <title>Microbial stratification in low pH oxic and suboxic macroscopic growths along an acid mine drainage.</title>
        <authorList>
            <person name="Mendez-Garcia C."/>
            <person name="Mesa V."/>
            <person name="Sprenger R.R."/>
            <person name="Richter M."/>
            <person name="Diez M.S."/>
            <person name="Solano J."/>
            <person name="Bargiela R."/>
            <person name="Golyshina O.V."/>
            <person name="Manteca A."/>
            <person name="Ramos J.L."/>
            <person name="Gallego J.R."/>
            <person name="Llorente I."/>
            <person name="Martins Dos Santos V.A."/>
            <person name="Jensen O.N."/>
            <person name="Pelaez A.I."/>
            <person name="Sanchez J."/>
            <person name="Ferrer M."/>
        </authorList>
    </citation>
    <scope>NUCLEOTIDE SEQUENCE</scope>
</reference>
<dbReference type="GO" id="GO:0010133">
    <property type="term" value="P:L-proline catabolic process to L-glutamate"/>
    <property type="evidence" value="ECO:0007669"/>
    <property type="project" value="TreeGrafter"/>
</dbReference>
<evidence type="ECO:0000256" key="2">
    <source>
        <dbReference type="ARBA" id="ARBA00023027"/>
    </source>
</evidence>
<gene>
    <name evidence="4" type="ORF">B1B_00295</name>
</gene>
<accession>T1DAT6</accession>
<dbReference type="InterPro" id="IPR016163">
    <property type="entry name" value="Ald_DH_C"/>
</dbReference>
<dbReference type="InterPro" id="IPR050485">
    <property type="entry name" value="Proline_metab_enzyme"/>
</dbReference>
<proteinExistence type="predicted"/>
<feature type="non-terminal residue" evidence="4">
    <location>
        <position position="1"/>
    </location>
</feature>
<feature type="domain" description="Aldehyde dehydrogenase" evidence="3">
    <location>
        <begin position="2"/>
        <end position="102"/>
    </location>
</feature>
<comment type="caution">
    <text evidence="4">The sequence shown here is derived from an EMBL/GenBank/DDBJ whole genome shotgun (WGS) entry which is preliminary data.</text>
</comment>
<dbReference type="Pfam" id="PF00171">
    <property type="entry name" value="Aldedh"/>
    <property type="match status" value="1"/>
</dbReference>
<dbReference type="GO" id="GO:0009898">
    <property type="term" value="C:cytoplasmic side of plasma membrane"/>
    <property type="evidence" value="ECO:0007669"/>
    <property type="project" value="TreeGrafter"/>
</dbReference>
<sequence length="110" mass="11896">ASIVKNELFLPVLAVRSFKTLKEAVEEINSSGYGLTGGIFTEDPGEIKYYFDNVDVGVIYANRERGGSTGAMVGSQPFVGWKMSGSSGKGTGSFYYLAQFLREQAQTVAH</sequence>
<dbReference type="Gene3D" id="3.40.605.10">
    <property type="entry name" value="Aldehyde Dehydrogenase, Chain A, domain 1"/>
    <property type="match status" value="1"/>
</dbReference>
<dbReference type="SUPFAM" id="SSF53720">
    <property type="entry name" value="ALDH-like"/>
    <property type="match status" value="1"/>
</dbReference>
<dbReference type="EMBL" id="AUZY01000226">
    <property type="protein sequence ID" value="EQD79260.1"/>
    <property type="molecule type" value="Genomic_DNA"/>
</dbReference>
<dbReference type="InterPro" id="IPR016161">
    <property type="entry name" value="Ald_DH/histidinol_DH"/>
</dbReference>
<dbReference type="InterPro" id="IPR016162">
    <property type="entry name" value="Ald_DH_N"/>
</dbReference>
<evidence type="ECO:0000256" key="1">
    <source>
        <dbReference type="ARBA" id="ARBA00023002"/>
    </source>
</evidence>
<evidence type="ECO:0000313" key="4">
    <source>
        <dbReference type="EMBL" id="EQD79260.1"/>
    </source>
</evidence>
<name>T1DAT6_9ZZZZ</name>
<reference evidence="4" key="1">
    <citation type="submission" date="2013-08" db="EMBL/GenBank/DDBJ databases">
        <authorList>
            <person name="Mendez C."/>
            <person name="Richter M."/>
            <person name="Ferrer M."/>
            <person name="Sanchez J."/>
        </authorList>
    </citation>
    <scope>NUCLEOTIDE SEQUENCE</scope>
</reference>
<dbReference type="GO" id="GO:0003842">
    <property type="term" value="F:L-glutamate gamma-semialdehyde dehydrogenase activity"/>
    <property type="evidence" value="ECO:0007669"/>
    <property type="project" value="TreeGrafter"/>
</dbReference>
<protein>
    <submittedName>
        <fullName evidence="4">Aldehyde dehydrogenase domain protein</fullName>
        <ecNumber evidence="4">1.-.-.-</ecNumber>
    </submittedName>
</protein>
<keyword evidence="2" id="KW-0520">NAD</keyword>
<organism evidence="4">
    <name type="scientific">mine drainage metagenome</name>
    <dbReference type="NCBI Taxonomy" id="410659"/>
    <lineage>
        <taxon>unclassified sequences</taxon>
        <taxon>metagenomes</taxon>
        <taxon>ecological metagenomes</taxon>
    </lineage>
</organism>
<dbReference type="EC" id="1.-.-.-" evidence="4"/>